<comment type="caution">
    <text evidence="2">The sequence shown here is derived from an EMBL/GenBank/DDBJ whole genome shotgun (WGS) entry which is preliminary data.</text>
</comment>
<name>W4Q9J6_9BACI</name>
<gene>
    <name evidence="2" type="ORF">JCM9140_4248</name>
</gene>
<feature type="transmembrane region" description="Helical" evidence="1">
    <location>
        <begin position="7"/>
        <end position="29"/>
    </location>
</feature>
<dbReference type="EMBL" id="BAUT01000079">
    <property type="protein sequence ID" value="GAE28059.1"/>
    <property type="molecule type" value="Genomic_DNA"/>
</dbReference>
<feature type="transmembrane region" description="Helical" evidence="1">
    <location>
        <begin position="41"/>
        <end position="61"/>
    </location>
</feature>
<dbReference type="Proteomes" id="UP000018890">
    <property type="component" value="Unassembled WGS sequence"/>
</dbReference>
<dbReference type="OrthoDB" id="9808748at2"/>
<sequence>MPERDGCIKFIKISVVYFVIGVVLGYYMSVAHAYNLTGVHVHINLLGWTSMTLAGILYTLFPKTEASILGKVHFWLHNIGLPLMMLGLFFLLQGNNSLELLIPVGATMVLIAVILFAINILKNLKKEDVQALFNK</sequence>
<reference evidence="2" key="1">
    <citation type="journal article" date="2014" name="Genome Announc.">
        <title>Draft Genome Sequences of Three Alkaliphilic Bacillus Strains, Bacillus wakoensis JCM 9140T, Bacillus akibai JCM 9157T, and Bacillus hemicellulosilyticus JCM 9152T.</title>
        <authorList>
            <person name="Yuki M."/>
            <person name="Oshima K."/>
            <person name="Suda W."/>
            <person name="Oshida Y."/>
            <person name="Kitamura K."/>
            <person name="Iida T."/>
            <person name="Hattori M."/>
            <person name="Ohkuma M."/>
        </authorList>
    </citation>
    <scope>NUCLEOTIDE SEQUENCE [LARGE SCALE GENOMIC DNA]</scope>
    <source>
        <strain evidence="2">JCM 9140</strain>
    </source>
</reference>
<evidence type="ECO:0000313" key="2">
    <source>
        <dbReference type="EMBL" id="GAE28059.1"/>
    </source>
</evidence>
<feature type="transmembrane region" description="Helical" evidence="1">
    <location>
        <begin position="100"/>
        <end position="121"/>
    </location>
</feature>
<feature type="transmembrane region" description="Helical" evidence="1">
    <location>
        <begin position="73"/>
        <end position="94"/>
    </location>
</feature>
<evidence type="ECO:0000313" key="3">
    <source>
        <dbReference type="Proteomes" id="UP000018890"/>
    </source>
</evidence>
<dbReference type="AlphaFoldDB" id="W4Q9J6"/>
<keyword evidence="1" id="KW-0472">Membrane</keyword>
<dbReference type="RefSeq" id="WP_034750218.1">
    <property type="nucleotide sequence ID" value="NZ_BAUT01000079.1"/>
</dbReference>
<proteinExistence type="predicted"/>
<accession>W4Q9J6</accession>
<dbReference type="Gene3D" id="1.20.210.10">
    <property type="entry name" value="Cytochrome c oxidase-like, subunit I domain"/>
    <property type="match status" value="1"/>
</dbReference>
<keyword evidence="1" id="KW-0812">Transmembrane</keyword>
<dbReference type="SUPFAM" id="SSF81442">
    <property type="entry name" value="Cytochrome c oxidase subunit I-like"/>
    <property type="match status" value="1"/>
</dbReference>
<evidence type="ECO:0000256" key="1">
    <source>
        <dbReference type="SAM" id="Phobius"/>
    </source>
</evidence>
<dbReference type="STRING" id="1236970.JCM9140_4248"/>
<keyword evidence="3" id="KW-1185">Reference proteome</keyword>
<keyword evidence="1" id="KW-1133">Transmembrane helix</keyword>
<dbReference type="InterPro" id="IPR036927">
    <property type="entry name" value="Cyt_c_oxase-like_su1_sf"/>
</dbReference>
<organism evidence="2 3">
    <name type="scientific">Halalkalibacter wakoensis JCM 9140</name>
    <dbReference type="NCBI Taxonomy" id="1236970"/>
    <lineage>
        <taxon>Bacteria</taxon>
        <taxon>Bacillati</taxon>
        <taxon>Bacillota</taxon>
        <taxon>Bacilli</taxon>
        <taxon>Bacillales</taxon>
        <taxon>Bacillaceae</taxon>
        <taxon>Halalkalibacter</taxon>
    </lineage>
</organism>
<protein>
    <submittedName>
        <fullName evidence="2">Mll3904 protein</fullName>
    </submittedName>
</protein>